<evidence type="ECO:0000256" key="1">
    <source>
        <dbReference type="SAM" id="MobiDB-lite"/>
    </source>
</evidence>
<protein>
    <submittedName>
        <fullName evidence="2">Uncharacterized protein</fullName>
    </submittedName>
</protein>
<evidence type="ECO:0000313" key="2">
    <source>
        <dbReference type="EMBL" id="KAF7143233.1"/>
    </source>
</evidence>
<evidence type="ECO:0000313" key="3">
    <source>
        <dbReference type="Proteomes" id="UP000626092"/>
    </source>
</evidence>
<accession>A0A834GWN2</accession>
<dbReference type="AlphaFoldDB" id="A0A834GWN2"/>
<feature type="compositionally biased region" description="Polar residues" evidence="1">
    <location>
        <begin position="254"/>
        <end position="268"/>
    </location>
</feature>
<feature type="compositionally biased region" description="Polar residues" evidence="1">
    <location>
        <begin position="321"/>
        <end position="331"/>
    </location>
</feature>
<organism evidence="2 3">
    <name type="scientific">Rhododendron simsii</name>
    <name type="common">Sims's rhododendron</name>
    <dbReference type="NCBI Taxonomy" id="118357"/>
    <lineage>
        <taxon>Eukaryota</taxon>
        <taxon>Viridiplantae</taxon>
        <taxon>Streptophyta</taxon>
        <taxon>Embryophyta</taxon>
        <taxon>Tracheophyta</taxon>
        <taxon>Spermatophyta</taxon>
        <taxon>Magnoliopsida</taxon>
        <taxon>eudicotyledons</taxon>
        <taxon>Gunneridae</taxon>
        <taxon>Pentapetalae</taxon>
        <taxon>asterids</taxon>
        <taxon>Ericales</taxon>
        <taxon>Ericaceae</taxon>
        <taxon>Ericoideae</taxon>
        <taxon>Rhodoreae</taxon>
        <taxon>Rhododendron</taxon>
    </lineage>
</organism>
<gene>
    <name evidence="2" type="ORF">RHSIM_Rhsim05G0116500</name>
</gene>
<dbReference type="Proteomes" id="UP000626092">
    <property type="component" value="Unassembled WGS sequence"/>
</dbReference>
<feature type="region of interest" description="Disordered" evidence="1">
    <location>
        <begin position="317"/>
        <end position="347"/>
    </location>
</feature>
<keyword evidence="3" id="KW-1185">Reference proteome</keyword>
<proteinExistence type="predicted"/>
<sequence>MADGTLSMAEGLGLKTMDSNEVRRKQRGFNPQIFTLNPFFLDSSSPSVSIPNRPSPNNPTSKPFDLCPGAPPLLVSSTNPTPSSLTLSDVSACGAYSPKNPSPARKLLEVFQQASNRLESEERISSLLDYACICVEVDAGTDLPDDVQITINGELAEDKWQVVSKGKGKINGNSIPTVADESSSSLSAIEESNGIPSELAEVPNHSDELQLFATSRSVSILAPDIVVKDPMDKGIVVKDPEIHDLSIQEASQPLLSMPTTSRPQQPSVLSPGEEQDSEDELLEVLEGVVSSSKEGKNVLPVKAAVSLDPVIKSAPKAGLSSIESGPNSDTVVNPLYETMQPPKPPDLQRDNFKEKIAELEANKSLSKSAKRRMIKQVKEQSLGSLFGRGH</sequence>
<dbReference type="EMBL" id="WJXA01000005">
    <property type="protein sequence ID" value="KAF7143233.1"/>
    <property type="molecule type" value="Genomic_DNA"/>
</dbReference>
<comment type="caution">
    <text evidence="2">The sequence shown here is derived from an EMBL/GenBank/DDBJ whole genome shotgun (WGS) entry which is preliminary data.</text>
</comment>
<feature type="region of interest" description="Disordered" evidence="1">
    <location>
        <begin position="254"/>
        <end position="279"/>
    </location>
</feature>
<feature type="region of interest" description="Disordered" evidence="1">
    <location>
        <begin position="47"/>
        <end position="69"/>
    </location>
</feature>
<reference evidence="2" key="1">
    <citation type="submission" date="2019-11" db="EMBL/GenBank/DDBJ databases">
        <authorList>
            <person name="Liu Y."/>
            <person name="Hou J."/>
            <person name="Li T.-Q."/>
            <person name="Guan C.-H."/>
            <person name="Wu X."/>
            <person name="Wu H.-Z."/>
            <person name="Ling F."/>
            <person name="Zhang R."/>
            <person name="Shi X.-G."/>
            <person name="Ren J.-P."/>
            <person name="Chen E.-F."/>
            <person name="Sun J.-M."/>
        </authorList>
    </citation>
    <scope>NUCLEOTIDE SEQUENCE</scope>
    <source>
        <strain evidence="2">Adult_tree_wgs_1</strain>
        <tissue evidence="2">Leaves</tissue>
    </source>
</reference>
<name>A0A834GWN2_RHOSS</name>